<keyword evidence="7" id="KW-0067">ATP-binding</keyword>
<dbReference type="Gene3D" id="3.30.450.40">
    <property type="match status" value="1"/>
</dbReference>
<comment type="catalytic activity">
    <reaction evidence="1">
        <text>ATP + protein L-histidine = ADP + protein N-phospho-L-histidine.</text>
        <dbReference type="EC" id="2.7.13.3"/>
    </reaction>
</comment>
<dbReference type="EC" id="2.7.13.3" evidence="2"/>
<evidence type="ECO:0000313" key="7">
    <source>
        <dbReference type="EMBL" id="MFD1186002.1"/>
    </source>
</evidence>
<dbReference type="PANTHER" id="PTHR43304">
    <property type="entry name" value="PHYTOCHROME-LIKE PROTEIN CPH1"/>
    <property type="match status" value="1"/>
</dbReference>
<keyword evidence="3" id="KW-0597">Phosphoprotein</keyword>
<evidence type="ECO:0000256" key="4">
    <source>
        <dbReference type="ARBA" id="ARBA00022679"/>
    </source>
</evidence>
<dbReference type="InterPro" id="IPR004358">
    <property type="entry name" value="Sig_transdc_His_kin-like_C"/>
</dbReference>
<dbReference type="SUPFAM" id="SSF55781">
    <property type="entry name" value="GAF domain-like"/>
    <property type="match status" value="1"/>
</dbReference>
<dbReference type="Pfam" id="PF02518">
    <property type="entry name" value="HATPase_c"/>
    <property type="match status" value="1"/>
</dbReference>
<dbReference type="CDD" id="cd00082">
    <property type="entry name" value="HisKA"/>
    <property type="match status" value="1"/>
</dbReference>
<dbReference type="PROSITE" id="PS50109">
    <property type="entry name" value="HIS_KIN"/>
    <property type="match status" value="1"/>
</dbReference>
<keyword evidence="7" id="KW-0547">Nucleotide-binding</keyword>
<dbReference type="InterPro" id="IPR029016">
    <property type="entry name" value="GAF-like_dom_sf"/>
</dbReference>
<dbReference type="PANTHER" id="PTHR43304:SF1">
    <property type="entry name" value="PAC DOMAIN-CONTAINING PROTEIN"/>
    <property type="match status" value="1"/>
</dbReference>
<feature type="domain" description="Histidine kinase" evidence="6">
    <location>
        <begin position="187"/>
        <end position="401"/>
    </location>
</feature>
<dbReference type="SUPFAM" id="SSF47384">
    <property type="entry name" value="Homodimeric domain of signal transducing histidine kinase"/>
    <property type="match status" value="1"/>
</dbReference>
<dbReference type="InterPro" id="IPR036890">
    <property type="entry name" value="HATPase_C_sf"/>
</dbReference>
<dbReference type="Gene3D" id="1.10.287.130">
    <property type="match status" value="1"/>
</dbReference>
<comment type="caution">
    <text evidence="7">The sequence shown here is derived from an EMBL/GenBank/DDBJ whole genome shotgun (WGS) entry which is preliminary data.</text>
</comment>
<evidence type="ECO:0000313" key="8">
    <source>
        <dbReference type="Proteomes" id="UP001597094"/>
    </source>
</evidence>
<proteinExistence type="predicted"/>
<dbReference type="InterPro" id="IPR003018">
    <property type="entry name" value="GAF"/>
</dbReference>
<gene>
    <name evidence="7" type="ORF">ACFQ2O_07285</name>
</gene>
<dbReference type="Gene3D" id="3.30.565.10">
    <property type="entry name" value="Histidine kinase-like ATPase, C-terminal domain"/>
    <property type="match status" value="1"/>
</dbReference>
<organism evidence="7 8">
    <name type="scientific">Pontibacter rugosus</name>
    <dbReference type="NCBI Taxonomy" id="1745966"/>
    <lineage>
        <taxon>Bacteria</taxon>
        <taxon>Pseudomonadati</taxon>
        <taxon>Bacteroidota</taxon>
        <taxon>Cytophagia</taxon>
        <taxon>Cytophagales</taxon>
        <taxon>Hymenobacteraceae</taxon>
        <taxon>Pontibacter</taxon>
    </lineage>
</organism>
<dbReference type="InterPro" id="IPR003594">
    <property type="entry name" value="HATPase_dom"/>
</dbReference>
<dbReference type="SMART" id="SM00065">
    <property type="entry name" value="GAF"/>
    <property type="match status" value="1"/>
</dbReference>
<dbReference type="Proteomes" id="UP001597094">
    <property type="component" value="Unassembled WGS sequence"/>
</dbReference>
<evidence type="ECO:0000256" key="1">
    <source>
        <dbReference type="ARBA" id="ARBA00000085"/>
    </source>
</evidence>
<dbReference type="InterPro" id="IPR003661">
    <property type="entry name" value="HisK_dim/P_dom"/>
</dbReference>
<dbReference type="PRINTS" id="PR00344">
    <property type="entry name" value="BCTRLSENSOR"/>
</dbReference>
<dbReference type="InterPro" id="IPR005467">
    <property type="entry name" value="His_kinase_dom"/>
</dbReference>
<dbReference type="CDD" id="cd00075">
    <property type="entry name" value="HATPase"/>
    <property type="match status" value="1"/>
</dbReference>
<keyword evidence="4" id="KW-0808">Transferase</keyword>
<evidence type="ECO:0000259" key="6">
    <source>
        <dbReference type="PROSITE" id="PS50109"/>
    </source>
</evidence>
<evidence type="ECO:0000256" key="5">
    <source>
        <dbReference type="ARBA" id="ARBA00022777"/>
    </source>
</evidence>
<protein>
    <recommendedName>
        <fullName evidence="2">histidine kinase</fullName>
        <ecNumber evidence="2">2.7.13.3</ecNumber>
    </recommendedName>
</protein>
<keyword evidence="8" id="KW-1185">Reference proteome</keyword>
<dbReference type="InterPro" id="IPR036097">
    <property type="entry name" value="HisK_dim/P_sf"/>
</dbReference>
<dbReference type="GO" id="GO:0005524">
    <property type="term" value="F:ATP binding"/>
    <property type="evidence" value="ECO:0007669"/>
    <property type="project" value="UniProtKB-KW"/>
</dbReference>
<dbReference type="Pfam" id="PF01590">
    <property type="entry name" value="GAF"/>
    <property type="match status" value="1"/>
</dbReference>
<dbReference type="RefSeq" id="WP_377524856.1">
    <property type="nucleotide sequence ID" value="NZ_JBHTLD010000046.1"/>
</dbReference>
<dbReference type="SMART" id="SM00387">
    <property type="entry name" value="HATPase_c"/>
    <property type="match status" value="1"/>
</dbReference>
<reference evidence="8" key="1">
    <citation type="journal article" date="2019" name="Int. J. Syst. Evol. Microbiol.">
        <title>The Global Catalogue of Microorganisms (GCM) 10K type strain sequencing project: providing services to taxonomists for standard genome sequencing and annotation.</title>
        <authorList>
            <consortium name="The Broad Institute Genomics Platform"/>
            <consortium name="The Broad Institute Genome Sequencing Center for Infectious Disease"/>
            <person name="Wu L."/>
            <person name="Ma J."/>
        </authorList>
    </citation>
    <scope>NUCLEOTIDE SEQUENCE [LARGE SCALE GENOMIC DNA]</scope>
    <source>
        <strain evidence="8">JCM 31319</strain>
    </source>
</reference>
<dbReference type="SUPFAM" id="SSF55874">
    <property type="entry name" value="ATPase domain of HSP90 chaperone/DNA topoisomerase II/histidine kinase"/>
    <property type="match status" value="1"/>
</dbReference>
<accession>A0ABW3SNF6</accession>
<evidence type="ECO:0000256" key="3">
    <source>
        <dbReference type="ARBA" id="ARBA00022553"/>
    </source>
</evidence>
<evidence type="ECO:0000256" key="2">
    <source>
        <dbReference type="ARBA" id="ARBA00012438"/>
    </source>
</evidence>
<name>A0ABW3SNF6_9BACT</name>
<keyword evidence="5" id="KW-0418">Kinase</keyword>
<sequence>MPDELLKDLEAVRKIPVVPTMLDVICQTTGMGFAAVARVTQDRWLACSVRDQVQFGLQEGDELKLETTICNEIRDHREPVVIDNVSEDPCYKHHHTPATYGLQSYISVPIILRNGEFFGTLCAIDAKPAQVNNTKVIGMFTMFADLLAFHLQSQELLERVQQANLELDTRNRALASANFDLDSFVYTASHDLKSPVYNMQGLLDELDGTLTEESIDSRKVSRIVQMMRSTVKRFTTSISDLTAIVEVENTNLVNEPEEVDIFDAVETAKLDLQKLIADSGAEIEVISADRFFSGFSGMNFKSVLHNLLSNAIKYRSPDRRPEISVRLEKVDGRTHLTVEDNGLGLPPGKQEEVFSMFKRFHDHVEGSGLGLYLVKRMVDAAGGQIQVSSTPGKGTAFLIVF</sequence>
<dbReference type="InterPro" id="IPR052162">
    <property type="entry name" value="Sensor_kinase/Photoreceptor"/>
</dbReference>
<dbReference type="EMBL" id="JBHTLD010000046">
    <property type="protein sequence ID" value="MFD1186002.1"/>
    <property type="molecule type" value="Genomic_DNA"/>
</dbReference>